<organism evidence="1 2">
    <name type="scientific">Cyanidioschyzon merolae (strain NIES-3377 / 10D)</name>
    <name type="common">Unicellular red alga</name>
    <dbReference type="NCBI Taxonomy" id="280699"/>
    <lineage>
        <taxon>Eukaryota</taxon>
        <taxon>Rhodophyta</taxon>
        <taxon>Bangiophyceae</taxon>
        <taxon>Cyanidiales</taxon>
        <taxon>Cyanidiaceae</taxon>
        <taxon>Cyanidioschyzon</taxon>
    </lineage>
</organism>
<dbReference type="GeneID" id="16995604"/>
<dbReference type="GO" id="GO:0008308">
    <property type="term" value="F:voltage-gated monoatomic anion channel activity"/>
    <property type="evidence" value="ECO:0007669"/>
    <property type="project" value="InterPro"/>
</dbReference>
<dbReference type="GO" id="GO:0005741">
    <property type="term" value="C:mitochondrial outer membrane"/>
    <property type="evidence" value="ECO:0007669"/>
    <property type="project" value="InterPro"/>
</dbReference>
<dbReference type="InterPro" id="IPR023614">
    <property type="entry name" value="Porin_dom_sf"/>
</dbReference>
<dbReference type="AlphaFoldDB" id="M1UUF3"/>
<dbReference type="InterPro" id="IPR027246">
    <property type="entry name" value="Porin_Euk/Tom40"/>
</dbReference>
<dbReference type="HOGENOM" id="CLU_913252_0_0_1"/>
<dbReference type="Pfam" id="PF01459">
    <property type="entry name" value="Porin_3"/>
    <property type="match status" value="1"/>
</dbReference>
<dbReference type="PANTHER" id="PTHR11743">
    <property type="entry name" value="VOLTAGE-DEPENDENT ANION-SELECTIVE CHANNEL"/>
    <property type="match status" value="1"/>
</dbReference>
<dbReference type="KEGG" id="cme:CYME_CMO111C"/>
<sequence>MVIKLFSKLGENSKKILNDDFVFQPKLTVKSTTQNGVTYSVNGVQTPNGNIEADFGTKFKLEPANLGSIISGGAATNTISLKLFTTGAVSAETVLDDVANVSGLKATLSGTVRDASNFVALTSEYVGHILAISAGVNVFGTTAATSSGDTSSPSTALFNGSLVLGAEGIYVGGELEYNASNAAISKYNAAISYCDKGESELLLALTDKAQCIRACYAHAISKRLSVAAEISYRRATDARLLTVGFKYGIDELSSVKAKVDSAGELCMAYIQEIRPRTTLVLASRLNVNQLDKGGHRVGLSLTYDA</sequence>
<reference evidence="1 2" key="1">
    <citation type="journal article" date="2004" name="Nature">
        <title>Genome sequence of the ultrasmall unicellular red alga Cyanidioschyzon merolae 10D.</title>
        <authorList>
            <person name="Matsuzaki M."/>
            <person name="Misumi O."/>
            <person name="Shin-i T."/>
            <person name="Maruyama S."/>
            <person name="Takahara M."/>
            <person name="Miyagishima S."/>
            <person name="Mori T."/>
            <person name="Nishida K."/>
            <person name="Yagisawa F."/>
            <person name="Nishida K."/>
            <person name="Yoshida Y."/>
            <person name="Nishimura Y."/>
            <person name="Nakao S."/>
            <person name="Kobayashi T."/>
            <person name="Momoyama Y."/>
            <person name="Higashiyama T."/>
            <person name="Minoda A."/>
            <person name="Sano M."/>
            <person name="Nomoto H."/>
            <person name="Oishi K."/>
            <person name="Hayashi H."/>
            <person name="Ohta F."/>
            <person name="Nishizaka S."/>
            <person name="Haga S."/>
            <person name="Miura S."/>
            <person name="Morishita T."/>
            <person name="Kabeya Y."/>
            <person name="Terasawa K."/>
            <person name="Suzuki Y."/>
            <person name="Ishii Y."/>
            <person name="Asakawa S."/>
            <person name="Takano H."/>
            <person name="Ohta N."/>
            <person name="Kuroiwa H."/>
            <person name="Tanaka K."/>
            <person name="Shimizu N."/>
            <person name="Sugano S."/>
            <person name="Sato N."/>
            <person name="Nozaki H."/>
            <person name="Ogasawara N."/>
            <person name="Kohara Y."/>
            <person name="Kuroiwa T."/>
        </authorList>
    </citation>
    <scope>NUCLEOTIDE SEQUENCE [LARGE SCALE GENOMIC DNA]</scope>
    <source>
        <strain evidence="1 2">10D</strain>
    </source>
</reference>
<dbReference type="InterPro" id="IPR001925">
    <property type="entry name" value="Porin_Euk"/>
</dbReference>
<dbReference type="PANTHER" id="PTHR11743:SF70">
    <property type="entry name" value="GH26960P-RELATED"/>
    <property type="match status" value="1"/>
</dbReference>
<evidence type="ECO:0000313" key="1">
    <source>
        <dbReference type="EMBL" id="BAM81486.1"/>
    </source>
</evidence>
<evidence type="ECO:0000313" key="2">
    <source>
        <dbReference type="Proteomes" id="UP000007014"/>
    </source>
</evidence>
<gene>
    <name evidence="1" type="ORF">CYME_CMO111C</name>
</gene>
<dbReference type="CDD" id="cd07306">
    <property type="entry name" value="Porin3_VDAC"/>
    <property type="match status" value="1"/>
</dbReference>
<protein>
    <submittedName>
        <fullName evidence="1">Outer mitochondrial membrane protein porin</fullName>
    </submittedName>
</protein>
<reference evidence="1 2" key="2">
    <citation type="journal article" date="2007" name="BMC Biol.">
        <title>A 100%-complete sequence reveals unusually simple genomic features in the hot-spring red alga Cyanidioschyzon merolae.</title>
        <authorList>
            <person name="Nozaki H."/>
            <person name="Takano H."/>
            <person name="Misumi O."/>
            <person name="Terasawa K."/>
            <person name="Matsuzaki M."/>
            <person name="Maruyama S."/>
            <person name="Nishida K."/>
            <person name="Yagisawa F."/>
            <person name="Yoshida Y."/>
            <person name="Fujiwara T."/>
            <person name="Takio S."/>
            <person name="Tamura K."/>
            <person name="Chung S.J."/>
            <person name="Nakamura S."/>
            <person name="Kuroiwa H."/>
            <person name="Tanaka K."/>
            <person name="Sato N."/>
            <person name="Kuroiwa T."/>
        </authorList>
    </citation>
    <scope>NUCLEOTIDE SEQUENCE [LARGE SCALE GENOMIC DNA]</scope>
    <source>
        <strain evidence="1 2">10D</strain>
    </source>
</reference>
<dbReference type="OMA" id="FKQPAFH"/>
<dbReference type="STRING" id="280699.M1UUF3"/>
<name>M1UUF3_CYAM1</name>
<dbReference type="EMBL" id="AP006497">
    <property type="protein sequence ID" value="BAM81486.1"/>
    <property type="molecule type" value="Genomic_DNA"/>
</dbReference>
<proteinExistence type="predicted"/>
<accession>M1UUF3</accession>
<dbReference type="OrthoDB" id="7827681at2759"/>
<dbReference type="SMR" id="M1UUF3"/>
<dbReference type="RefSeq" id="XP_005537522.1">
    <property type="nucleotide sequence ID" value="XM_005537465.1"/>
</dbReference>
<dbReference type="Proteomes" id="UP000007014">
    <property type="component" value="Chromosome 15"/>
</dbReference>
<dbReference type="Gene3D" id="2.40.160.10">
    <property type="entry name" value="Porin"/>
    <property type="match status" value="1"/>
</dbReference>
<keyword evidence="2" id="KW-1185">Reference proteome</keyword>
<dbReference type="eggNOG" id="KOG3126">
    <property type="taxonomic scope" value="Eukaryota"/>
</dbReference>
<dbReference type="Gramene" id="CMO111CT">
    <property type="protein sequence ID" value="CMO111CT"/>
    <property type="gene ID" value="CMO111C"/>
</dbReference>